<name>A0A916K6H1_9BACL</name>
<dbReference type="EMBL" id="CAJVAS010000043">
    <property type="protein sequence ID" value="CAG7648547.1"/>
    <property type="molecule type" value="Genomic_DNA"/>
</dbReference>
<evidence type="ECO:0000313" key="2">
    <source>
        <dbReference type="Proteomes" id="UP000693672"/>
    </source>
</evidence>
<comment type="caution">
    <text evidence="1">The sequence shown here is derived from an EMBL/GenBank/DDBJ whole genome shotgun (WGS) entry which is preliminary data.</text>
</comment>
<dbReference type="RefSeq" id="WP_218095330.1">
    <property type="nucleotide sequence ID" value="NZ_CAJVAS010000043.1"/>
</dbReference>
<keyword evidence="2" id="KW-1185">Reference proteome</keyword>
<dbReference type="Proteomes" id="UP000693672">
    <property type="component" value="Unassembled WGS sequence"/>
</dbReference>
<gene>
    <name evidence="1" type="ORF">PAESOLCIP111_05620</name>
</gene>
<organism evidence="1 2">
    <name type="scientific">Paenibacillus solanacearum</name>
    <dbReference type="NCBI Taxonomy" id="2048548"/>
    <lineage>
        <taxon>Bacteria</taxon>
        <taxon>Bacillati</taxon>
        <taxon>Bacillota</taxon>
        <taxon>Bacilli</taxon>
        <taxon>Bacillales</taxon>
        <taxon>Paenibacillaceae</taxon>
        <taxon>Paenibacillus</taxon>
    </lineage>
</organism>
<evidence type="ECO:0000313" key="1">
    <source>
        <dbReference type="EMBL" id="CAG7648547.1"/>
    </source>
</evidence>
<accession>A0A916K6H1</accession>
<protein>
    <submittedName>
        <fullName evidence="1">Uncharacterized protein</fullName>
    </submittedName>
</protein>
<proteinExistence type="predicted"/>
<reference evidence="1" key="1">
    <citation type="submission" date="2021-06" db="EMBL/GenBank/DDBJ databases">
        <authorList>
            <person name="Criscuolo A."/>
        </authorList>
    </citation>
    <scope>NUCLEOTIDE SEQUENCE</scope>
    <source>
        <strain evidence="1">CIP111600</strain>
    </source>
</reference>
<sequence length="171" mass="19758">MTTYCKRCVSDEALAAVSLFAIENRRELHPSFGTLDMVSLLCSHITEGHLIYITNSDNRVLGMMTYYHGTPEKQFEDKDIAFVNFAIMARAYRGTRLFVKGLYYMVELIIEAHPDVQELRFNALSENTYLCRLYSKFAIARYTQESNLGEETVFCAKIHQLRASLTRYIKV</sequence>
<dbReference type="AlphaFoldDB" id="A0A916K6H1"/>